<dbReference type="AlphaFoldDB" id="A0A4Y2MQK0"/>
<comment type="caution">
    <text evidence="2">The sequence shown here is derived from an EMBL/GenBank/DDBJ whole genome shotgun (WGS) entry which is preliminary data.</text>
</comment>
<evidence type="ECO:0000256" key="1">
    <source>
        <dbReference type="SAM" id="MobiDB-lite"/>
    </source>
</evidence>
<reference evidence="2 3" key="1">
    <citation type="journal article" date="2019" name="Sci. Rep.">
        <title>Orb-weaving spider Araneus ventricosus genome elucidates the spidroin gene catalogue.</title>
        <authorList>
            <person name="Kono N."/>
            <person name="Nakamura H."/>
            <person name="Ohtoshi R."/>
            <person name="Moran D.A.P."/>
            <person name="Shinohara A."/>
            <person name="Yoshida Y."/>
            <person name="Fujiwara M."/>
            <person name="Mori M."/>
            <person name="Tomita M."/>
            <person name="Arakawa K."/>
        </authorList>
    </citation>
    <scope>NUCLEOTIDE SEQUENCE [LARGE SCALE GENOMIC DNA]</scope>
</reference>
<feature type="region of interest" description="Disordered" evidence="1">
    <location>
        <begin position="1"/>
        <end position="25"/>
    </location>
</feature>
<sequence>MGRKRKKRGKNKATLGKDNDEMENLNNKRLQVRKIFSDALNLAFLSKFNWGGRGGLVERFQPRSRRVPGSKPDSTENPTCIGPVAR</sequence>
<proteinExistence type="predicted"/>
<feature type="region of interest" description="Disordered" evidence="1">
    <location>
        <begin position="61"/>
        <end position="86"/>
    </location>
</feature>
<protein>
    <submittedName>
        <fullName evidence="2">Uncharacterized protein</fullName>
    </submittedName>
</protein>
<evidence type="ECO:0000313" key="2">
    <source>
        <dbReference type="EMBL" id="GBN29431.1"/>
    </source>
</evidence>
<dbReference type="EMBL" id="BGPR01007772">
    <property type="protein sequence ID" value="GBN29431.1"/>
    <property type="molecule type" value="Genomic_DNA"/>
</dbReference>
<evidence type="ECO:0000313" key="3">
    <source>
        <dbReference type="Proteomes" id="UP000499080"/>
    </source>
</evidence>
<feature type="compositionally biased region" description="Basic residues" evidence="1">
    <location>
        <begin position="1"/>
        <end position="11"/>
    </location>
</feature>
<organism evidence="2 3">
    <name type="scientific">Araneus ventricosus</name>
    <name type="common">Orbweaver spider</name>
    <name type="synonym">Epeira ventricosa</name>
    <dbReference type="NCBI Taxonomy" id="182803"/>
    <lineage>
        <taxon>Eukaryota</taxon>
        <taxon>Metazoa</taxon>
        <taxon>Ecdysozoa</taxon>
        <taxon>Arthropoda</taxon>
        <taxon>Chelicerata</taxon>
        <taxon>Arachnida</taxon>
        <taxon>Araneae</taxon>
        <taxon>Araneomorphae</taxon>
        <taxon>Entelegynae</taxon>
        <taxon>Araneoidea</taxon>
        <taxon>Araneidae</taxon>
        <taxon>Araneus</taxon>
    </lineage>
</organism>
<keyword evidence="3" id="KW-1185">Reference proteome</keyword>
<name>A0A4Y2MQK0_ARAVE</name>
<accession>A0A4Y2MQK0</accession>
<gene>
    <name evidence="2" type="ORF">AVEN_209442_1</name>
</gene>
<dbReference type="Proteomes" id="UP000499080">
    <property type="component" value="Unassembled WGS sequence"/>
</dbReference>